<keyword evidence="6" id="KW-0812">Transmembrane</keyword>
<dbReference type="Pfam" id="PF05096">
    <property type="entry name" value="Glu_cyclase_2"/>
    <property type="match status" value="2"/>
</dbReference>
<evidence type="ECO:0000256" key="2">
    <source>
        <dbReference type="ARBA" id="ARBA00012513"/>
    </source>
</evidence>
<dbReference type="Gene3D" id="1.10.510.10">
    <property type="entry name" value="Transferase(Phosphotransferase) domain 1"/>
    <property type="match status" value="1"/>
</dbReference>
<dbReference type="InterPro" id="IPR001245">
    <property type="entry name" value="Ser-Thr/Tyr_kinase_cat_dom"/>
</dbReference>
<dbReference type="GO" id="GO:0016603">
    <property type="term" value="F:glutaminyl-peptide cyclotransferase activity"/>
    <property type="evidence" value="ECO:0007669"/>
    <property type="project" value="InterPro"/>
</dbReference>
<evidence type="ECO:0000313" key="16">
    <source>
        <dbReference type="Proteomes" id="UP000467840"/>
    </source>
</evidence>
<gene>
    <name evidence="15" type="ORF">GH714_040168</name>
</gene>
<comment type="caution">
    <text evidence="15">The sequence shown here is derived from an EMBL/GenBank/DDBJ whole genome shotgun (WGS) entry which is preliminary data.</text>
</comment>
<keyword evidence="10" id="KW-1133">Transmembrane helix</keyword>
<keyword evidence="5" id="KW-0808">Transferase</keyword>
<evidence type="ECO:0000256" key="1">
    <source>
        <dbReference type="ARBA" id="ARBA00004167"/>
    </source>
</evidence>
<evidence type="ECO:0000256" key="4">
    <source>
        <dbReference type="ARBA" id="ARBA00022553"/>
    </source>
</evidence>
<dbReference type="SUPFAM" id="SSF63825">
    <property type="entry name" value="YWTD domain"/>
    <property type="match status" value="1"/>
</dbReference>
<dbReference type="EMBL" id="JAAGAX010000005">
    <property type="protein sequence ID" value="KAF2315647.1"/>
    <property type="molecule type" value="Genomic_DNA"/>
</dbReference>
<comment type="subcellular location">
    <subcellularLocation>
        <location evidence="1">Membrane</location>
        <topology evidence="1">Single-pass membrane protein</topology>
    </subcellularLocation>
</comment>
<dbReference type="PANTHER" id="PTHR47984">
    <property type="entry name" value="OS01G0323000 PROTEIN"/>
    <property type="match status" value="1"/>
</dbReference>
<evidence type="ECO:0000256" key="13">
    <source>
        <dbReference type="ARBA" id="ARBA00048679"/>
    </source>
</evidence>
<evidence type="ECO:0000256" key="5">
    <source>
        <dbReference type="ARBA" id="ARBA00022679"/>
    </source>
</evidence>
<organism evidence="15 16">
    <name type="scientific">Hevea brasiliensis</name>
    <name type="common">Para rubber tree</name>
    <name type="synonym">Siphonia brasiliensis</name>
    <dbReference type="NCBI Taxonomy" id="3981"/>
    <lineage>
        <taxon>Eukaryota</taxon>
        <taxon>Viridiplantae</taxon>
        <taxon>Streptophyta</taxon>
        <taxon>Embryophyta</taxon>
        <taxon>Tracheophyta</taxon>
        <taxon>Spermatophyta</taxon>
        <taxon>Magnoliopsida</taxon>
        <taxon>eudicotyledons</taxon>
        <taxon>Gunneridae</taxon>
        <taxon>Pentapetalae</taxon>
        <taxon>rosids</taxon>
        <taxon>fabids</taxon>
        <taxon>Malpighiales</taxon>
        <taxon>Euphorbiaceae</taxon>
        <taxon>Crotonoideae</taxon>
        <taxon>Micrandreae</taxon>
        <taxon>Hevea</taxon>
    </lineage>
</organism>
<evidence type="ECO:0000256" key="8">
    <source>
        <dbReference type="ARBA" id="ARBA00022777"/>
    </source>
</evidence>
<comment type="catalytic activity">
    <reaction evidence="12">
        <text>L-threonyl-[protein] + ATP = O-phospho-L-threonyl-[protein] + ADP + H(+)</text>
        <dbReference type="Rhea" id="RHEA:46608"/>
        <dbReference type="Rhea" id="RHEA-COMP:11060"/>
        <dbReference type="Rhea" id="RHEA-COMP:11605"/>
        <dbReference type="ChEBI" id="CHEBI:15378"/>
        <dbReference type="ChEBI" id="CHEBI:30013"/>
        <dbReference type="ChEBI" id="CHEBI:30616"/>
        <dbReference type="ChEBI" id="CHEBI:61977"/>
        <dbReference type="ChEBI" id="CHEBI:456216"/>
        <dbReference type="EC" id="2.7.11.1"/>
    </reaction>
</comment>
<keyword evidence="7" id="KW-0547">Nucleotide-binding</keyword>
<name>A0A6A6MRM5_HEVBR</name>
<keyword evidence="16" id="KW-1185">Reference proteome</keyword>
<evidence type="ECO:0000256" key="6">
    <source>
        <dbReference type="ARBA" id="ARBA00022692"/>
    </source>
</evidence>
<dbReference type="GO" id="GO:0016020">
    <property type="term" value="C:membrane"/>
    <property type="evidence" value="ECO:0007669"/>
    <property type="project" value="UniProtKB-SubCell"/>
</dbReference>
<evidence type="ECO:0000256" key="9">
    <source>
        <dbReference type="ARBA" id="ARBA00022840"/>
    </source>
</evidence>
<dbReference type="InterPro" id="IPR011009">
    <property type="entry name" value="Kinase-like_dom_sf"/>
</dbReference>
<evidence type="ECO:0000256" key="7">
    <source>
        <dbReference type="ARBA" id="ARBA00022741"/>
    </source>
</evidence>
<dbReference type="SUPFAM" id="SSF56112">
    <property type="entry name" value="Protein kinase-like (PK-like)"/>
    <property type="match status" value="1"/>
</dbReference>
<dbReference type="InterPro" id="IPR052232">
    <property type="entry name" value="RLK_Ser/Thr-Kinase"/>
</dbReference>
<dbReference type="AlphaFoldDB" id="A0A6A6MRM5"/>
<sequence>MGTKSLNKSYGPQRYRSIGPFIDHVERSNVHLSLPKLYTIQVLNEFPHDPNAFTQGLLYAGNDTIFESTGLYGQSSVRRVALQSGKVEVLQEMNGSYFGEGLTLLGERFVTEFYFGYPIDSAKIVITKHTVKYENHEVRYLNELEFVNGEVWANVWQTDCIARISHKDGTVVGWILLDNLRKGLVAAGQKGIDVLNGIAWDSNDNRLFVTGKLWPKLYEIKLQLIKKPFDNGVIKRHQFRGLLFSLGSASSLDKRLLSLRMSDIEMNVAKLDHHNPLVSPSQLKGVVVLLIWSQMNVMGNGDYGVVYRGILLDGTRVAVKRLLIKSYLAEDFVAGVEVIGHVRHKNLVKLLGYCMEGGDRMLVNQYVDNGNLHQWLHGCPVEVSPLTWEIRMNIIQGVAKGLAYLHEDIEPKIVHQKNLKSSNIMLDHQWNPKISDFGIVKLFGPEGNDKAGRLMGTSGYLSLENASNGVLDERTDVYSFGMLVMEIISGRTPVDLNQPKVKTH</sequence>
<proteinExistence type="predicted"/>
<keyword evidence="9" id="KW-0067">ATP-binding</keyword>
<dbReference type="PROSITE" id="PS50011">
    <property type="entry name" value="PROTEIN_KINASE_DOM"/>
    <property type="match status" value="1"/>
</dbReference>
<dbReference type="FunFam" id="1.10.510.10:FF:000035">
    <property type="entry name" value="Putative receptor-like serine/threonine-protein kinase"/>
    <property type="match status" value="1"/>
</dbReference>
<evidence type="ECO:0000259" key="14">
    <source>
        <dbReference type="PROSITE" id="PS50011"/>
    </source>
</evidence>
<dbReference type="GO" id="GO:0004674">
    <property type="term" value="F:protein serine/threonine kinase activity"/>
    <property type="evidence" value="ECO:0007669"/>
    <property type="project" value="UniProtKB-KW"/>
</dbReference>
<protein>
    <recommendedName>
        <fullName evidence="2">non-specific serine/threonine protein kinase</fullName>
        <ecNumber evidence="2">2.7.11.1</ecNumber>
    </recommendedName>
</protein>
<dbReference type="InterPro" id="IPR007788">
    <property type="entry name" value="QCT"/>
</dbReference>
<evidence type="ECO:0000313" key="15">
    <source>
        <dbReference type="EMBL" id="KAF2315647.1"/>
    </source>
</evidence>
<evidence type="ECO:0000256" key="12">
    <source>
        <dbReference type="ARBA" id="ARBA00047899"/>
    </source>
</evidence>
<keyword evidence="3" id="KW-0723">Serine/threonine-protein kinase</keyword>
<dbReference type="GO" id="GO:0005524">
    <property type="term" value="F:ATP binding"/>
    <property type="evidence" value="ECO:0007669"/>
    <property type="project" value="UniProtKB-KW"/>
</dbReference>
<evidence type="ECO:0000256" key="3">
    <source>
        <dbReference type="ARBA" id="ARBA00022527"/>
    </source>
</evidence>
<dbReference type="Pfam" id="PF07714">
    <property type="entry name" value="PK_Tyr_Ser-Thr"/>
    <property type="match status" value="1"/>
</dbReference>
<keyword evidence="8" id="KW-0418">Kinase</keyword>
<keyword evidence="4" id="KW-0597">Phosphoprotein</keyword>
<dbReference type="PANTHER" id="PTHR47984:SF15">
    <property type="entry name" value="PROTEIN KINASE DOMAIN-CONTAINING PROTEIN"/>
    <property type="match status" value="1"/>
</dbReference>
<feature type="domain" description="Protein kinase" evidence="14">
    <location>
        <begin position="292"/>
        <end position="504"/>
    </location>
</feature>
<accession>A0A6A6MRM5</accession>
<evidence type="ECO:0000256" key="10">
    <source>
        <dbReference type="ARBA" id="ARBA00022989"/>
    </source>
</evidence>
<keyword evidence="11" id="KW-0472">Membrane</keyword>
<dbReference type="EC" id="2.7.11.1" evidence="2"/>
<reference evidence="15 16" key="1">
    <citation type="journal article" date="2020" name="Mol. Plant">
        <title>The Chromosome-Based Rubber Tree Genome Provides New Insights into Spurge Genome Evolution and Rubber Biosynthesis.</title>
        <authorList>
            <person name="Liu J."/>
            <person name="Shi C."/>
            <person name="Shi C.C."/>
            <person name="Li W."/>
            <person name="Zhang Q.J."/>
            <person name="Zhang Y."/>
            <person name="Li K."/>
            <person name="Lu H.F."/>
            <person name="Shi C."/>
            <person name="Zhu S.T."/>
            <person name="Xiao Z.Y."/>
            <person name="Nan H."/>
            <person name="Yue Y."/>
            <person name="Zhu X.G."/>
            <person name="Wu Y."/>
            <person name="Hong X.N."/>
            <person name="Fan G.Y."/>
            <person name="Tong Y."/>
            <person name="Zhang D."/>
            <person name="Mao C.L."/>
            <person name="Liu Y.L."/>
            <person name="Hao S.J."/>
            <person name="Liu W.Q."/>
            <person name="Lv M.Q."/>
            <person name="Zhang H.B."/>
            <person name="Liu Y."/>
            <person name="Hu-Tang G.R."/>
            <person name="Wang J.P."/>
            <person name="Wang J.H."/>
            <person name="Sun Y.H."/>
            <person name="Ni S.B."/>
            <person name="Chen W.B."/>
            <person name="Zhang X.C."/>
            <person name="Jiao Y.N."/>
            <person name="Eichler E.E."/>
            <person name="Li G.H."/>
            <person name="Liu X."/>
            <person name="Gao L.Z."/>
        </authorList>
    </citation>
    <scope>NUCLEOTIDE SEQUENCE [LARGE SCALE GENOMIC DNA]</scope>
    <source>
        <strain evidence="16">cv. GT1</strain>
        <tissue evidence="15">Leaf</tissue>
    </source>
</reference>
<comment type="catalytic activity">
    <reaction evidence="13">
        <text>L-seryl-[protein] + ATP = O-phospho-L-seryl-[protein] + ADP + H(+)</text>
        <dbReference type="Rhea" id="RHEA:17989"/>
        <dbReference type="Rhea" id="RHEA-COMP:9863"/>
        <dbReference type="Rhea" id="RHEA-COMP:11604"/>
        <dbReference type="ChEBI" id="CHEBI:15378"/>
        <dbReference type="ChEBI" id="CHEBI:29999"/>
        <dbReference type="ChEBI" id="CHEBI:30616"/>
        <dbReference type="ChEBI" id="CHEBI:83421"/>
        <dbReference type="ChEBI" id="CHEBI:456216"/>
        <dbReference type="EC" id="2.7.11.1"/>
    </reaction>
</comment>
<dbReference type="Proteomes" id="UP000467840">
    <property type="component" value="Chromosome 15"/>
</dbReference>
<dbReference type="InterPro" id="IPR000719">
    <property type="entry name" value="Prot_kinase_dom"/>
</dbReference>
<dbReference type="Gene3D" id="3.30.200.20">
    <property type="entry name" value="Phosphorylase Kinase, domain 1"/>
    <property type="match status" value="1"/>
</dbReference>
<evidence type="ECO:0000256" key="11">
    <source>
        <dbReference type="ARBA" id="ARBA00023136"/>
    </source>
</evidence>